<dbReference type="Pfam" id="PF13896">
    <property type="entry name" value="Glyco_transf_49"/>
    <property type="match status" value="2"/>
</dbReference>
<keyword evidence="8" id="KW-0812">Transmembrane</keyword>
<accession>A0AAD3H1C6</accession>
<comment type="cofactor">
    <cofactor evidence="1">
        <name>Mn(2+)</name>
        <dbReference type="ChEBI" id="CHEBI:29035"/>
    </cofactor>
</comment>
<keyword evidence="15" id="KW-0464">Manganese</keyword>
<comment type="subcellular location">
    <subcellularLocation>
        <location evidence="2">Golgi apparatus membrane</location>
        <topology evidence="2">Single-pass type II membrane protein</topology>
    </subcellularLocation>
</comment>
<evidence type="ECO:0000256" key="16">
    <source>
        <dbReference type="ARBA" id="ARBA00030723"/>
    </source>
</evidence>
<evidence type="ECO:0000256" key="1">
    <source>
        <dbReference type="ARBA" id="ARBA00001936"/>
    </source>
</evidence>
<evidence type="ECO:0000256" key="13">
    <source>
        <dbReference type="ARBA" id="ARBA00023136"/>
    </source>
</evidence>
<dbReference type="SUPFAM" id="SSF52540">
    <property type="entry name" value="P-loop containing nucleoside triphosphate hydrolases"/>
    <property type="match status" value="1"/>
</dbReference>
<protein>
    <recommendedName>
        <fullName evidence="5">Beta-1,4-glucuronyltransferase 1</fullName>
    </recommendedName>
    <alternativeName>
        <fullName evidence="16">I-beta-1,3-N-acetylglucosaminyltransferase</fullName>
    </alternativeName>
    <alternativeName>
        <fullName evidence="19">N-acetyllactosaminide beta-1,3-N-acetylglucosaminyltransferase</fullName>
    </alternativeName>
    <alternativeName>
        <fullName evidence="17">Poly-N-acetyllactosamine extension enzyme</fullName>
    </alternativeName>
    <alternativeName>
        <fullName evidence="18">UDP-GlcNAc:betaGal beta-1,3-N-acetylglucosaminyltransferase 1</fullName>
    </alternativeName>
</protein>
<keyword evidence="12" id="KW-0333">Golgi apparatus</keyword>
<reference evidence="21 22" key="1">
    <citation type="journal article" date="2021" name="Sci. Rep.">
        <title>The genome of the diatom Chaetoceros tenuissimus carries an ancient integrated fragment of an extant virus.</title>
        <authorList>
            <person name="Hongo Y."/>
            <person name="Kimura K."/>
            <person name="Takaki Y."/>
            <person name="Yoshida Y."/>
            <person name="Baba S."/>
            <person name="Kobayashi G."/>
            <person name="Nagasaki K."/>
            <person name="Hano T."/>
            <person name="Tomaru Y."/>
        </authorList>
    </citation>
    <scope>NUCLEOTIDE SEQUENCE [LARGE SCALE GENOMIC DNA]</scope>
    <source>
        <strain evidence="21 22">NIES-3715</strain>
    </source>
</reference>
<dbReference type="GO" id="GO:0000139">
    <property type="term" value="C:Golgi membrane"/>
    <property type="evidence" value="ECO:0007669"/>
    <property type="project" value="UniProtKB-SubCell"/>
</dbReference>
<keyword evidence="10" id="KW-0735">Signal-anchor</keyword>
<name>A0AAD3H1C6_9STRA</name>
<evidence type="ECO:0000256" key="14">
    <source>
        <dbReference type="ARBA" id="ARBA00023180"/>
    </source>
</evidence>
<keyword evidence="22" id="KW-1185">Reference proteome</keyword>
<comment type="caution">
    <text evidence="21">The sequence shown here is derived from an EMBL/GenBank/DDBJ whole genome shotgun (WGS) entry which is preliminary data.</text>
</comment>
<keyword evidence="13" id="KW-0472">Membrane</keyword>
<evidence type="ECO:0000256" key="7">
    <source>
        <dbReference type="ARBA" id="ARBA00022679"/>
    </source>
</evidence>
<dbReference type="InterPro" id="IPR043189">
    <property type="entry name" value="B4GAT1"/>
</dbReference>
<proteinExistence type="inferred from homology"/>
<keyword evidence="6" id="KW-0328">Glycosyltransferase</keyword>
<dbReference type="GO" id="GO:0035269">
    <property type="term" value="P:protein O-linked glycosylation via mannose"/>
    <property type="evidence" value="ECO:0007669"/>
    <property type="project" value="TreeGrafter"/>
</dbReference>
<gene>
    <name evidence="21" type="ORF">CTEN210_02738</name>
</gene>
<dbReference type="GO" id="GO:0015020">
    <property type="term" value="F:glucuronosyltransferase activity"/>
    <property type="evidence" value="ECO:0007669"/>
    <property type="project" value="InterPro"/>
</dbReference>
<evidence type="ECO:0000256" key="3">
    <source>
        <dbReference type="ARBA" id="ARBA00004922"/>
    </source>
</evidence>
<keyword evidence="7" id="KW-0808">Transferase</keyword>
<evidence type="ECO:0000256" key="10">
    <source>
        <dbReference type="ARBA" id="ARBA00022968"/>
    </source>
</evidence>
<organism evidence="21 22">
    <name type="scientific">Chaetoceros tenuissimus</name>
    <dbReference type="NCBI Taxonomy" id="426638"/>
    <lineage>
        <taxon>Eukaryota</taxon>
        <taxon>Sar</taxon>
        <taxon>Stramenopiles</taxon>
        <taxon>Ochrophyta</taxon>
        <taxon>Bacillariophyta</taxon>
        <taxon>Coscinodiscophyceae</taxon>
        <taxon>Chaetocerotophycidae</taxon>
        <taxon>Chaetocerotales</taxon>
        <taxon>Chaetocerotaceae</taxon>
        <taxon>Chaetoceros</taxon>
    </lineage>
</organism>
<dbReference type="PANTHER" id="PTHR46420">
    <property type="entry name" value="BETA-1,4-GLUCURONYLTRANSFERASE 1"/>
    <property type="match status" value="1"/>
</dbReference>
<evidence type="ECO:0000256" key="15">
    <source>
        <dbReference type="ARBA" id="ARBA00023211"/>
    </source>
</evidence>
<evidence type="ECO:0000256" key="12">
    <source>
        <dbReference type="ARBA" id="ARBA00023034"/>
    </source>
</evidence>
<comment type="pathway">
    <text evidence="3">Protein modification; protein glycosylation.</text>
</comment>
<sequence length="402" mass="46060">MTTITRPLLITGVGRTGTTSVCTLFRKIGIKVSHDNDVDCGPYPGEDGAVSWYDAFKSRSGKRYKHVIHMVRDPLKTIYSRITKCKAYKKEHLDFLKYKVREYEKIDKNETCSSFSLKHWVMRNSFVSNYASWMVRTEDFFTEALTVWEVCMAASFDQKRHCPDLFAIEPFLKSAPTSLNSLYAGSERSRLQEISNQTIVADSAGLLSWESLARDVGGENLKYIKIAQKMAYRPTDAMLQRLTNMAKRWSGPISVSVFNSDKTKTDQVKLAIDNFQARNMETFGSRISFHLVTDLVSARGKDGNVFPRNLLRNIAIENAAVEFILLLDANLKTSSEAHEKPQQHLKEVKDDNIKYALVVPAFERPDWSAWPEWKHFNDYKVSTKEDLLKLMHMDPEAIEPFL</sequence>
<dbReference type="AlphaFoldDB" id="A0AAD3H1C6"/>
<evidence type="ECO:0000256" key="9">
    <source>
        <dbReference type="ARBA" id="ARBA00022723"/>
    </source>
</evidence>
<dbReference type="Proteomes" id="UP001054902">
    <property type="component" value="Unassembled WGS sequence"/>
</dbReference>
<evidence type="ECO:0000256" key="4">
    <source>
        <dbReference type="ARBA" id="ARBA00008539"/>
    </source>
</evidence>
<evidence type="ECO:0000256" key="6">
    <source>
        <dbReference type="ARBA" id="ARBA00022676"/>
    </source>
</evidence>
<dbReference type="EMBL" id="BLLK01000022">
    <property type="protein sequence ID" value="GFH46264.1"/>
    <property type="molecule type" value="Genomic_DNA"/>
</dbReference>
<evidence type="ECO:0000313" key="22">
    <source>
        <dbReference type="Proteomes" id="UP001054902"/>
    </source>
</evidence>
<evidence type="ECO:0000256" key="19">
    <source>
        <dbReference type="ARBA" id="ARBA00033291"/>
    </source>
</evidence>
<dbReference type="InterPro" id="IPR027417">
    <property type="entry name" value="P-loop_NTPase"/>
</dbReference>
<evidence type="ECO:0000256" key="18">
    <source>
        <dbReference type="ARBA" id="ARBA00032181"/>
    </source>
</evidence>
<evidence type="ECO:0000256" key="8">
    <source>
        <dbReference type="ARBA" id="ARBA00022692"/>
    </source>
</evidence>
<evidence type="ECO:0000256" key="11">
    <source>
        <dbReference type="ARBA" id="ARBA00022989"/>
    </source>
</evidence>
<dbReference type="PANTHER" id="PTHR46420:SF1">
    <property type="entry name" value="BETA-1,4-GLUCURONYLTRANSFERASE 1"/>
    <property type="match status" value="1"/>
</dbReference>
<evidence type="ECO:0000256" key="17">
    <source>
        <dbReference type="ARBA" id="ARBA00032175"/>
    </source>
</evidence>
<evidence type="ECO:0000256" key="2">
    <source>
        <dbReference type="ARBA" id="ARBA00004323"/>
    </source>
</evidence>
<evidence type="ECO:0000256" key="5">
    <source>
        <dbReference type="ARBA" id="ARBA00017962"/>
    </source>
</evidence>
<dbReference type="GO" id="GO:0046872">
    <property type="term" value="F:metal ion binding"/>
    <property type="evidence" value="ECO:0007669"/>
    <property type="project" value="UniProtKB-KW"/>
</dbReference>
<comment type="similarity">
    <text evidence="4">Belongs to the glycosyltransferase 49 family.</text>
</comment>
<evidence type="ECO:0000256" key="20">
    <source>
        <dbReference type="ARBA" id="ARBA00047852"/>
    </source>
</evidence>
<comment type="catalytic activity">
    <reaction evidence="20">
        <text>3-O-[beta-D-Xyl-(1-&gt;4)-Rib-ol-P-Rib-ol-P-3-beta-D-GalNAc-(1-&gt;3)-beta-D-GlcNAc-(1-&gt;4)-(O-6-P-alpha-D-Man)]-Thr-[protein] + UDP-alpha-D-glucuronate = 3-O-[beta-D-GlcA-(1-&gt;3)-beta-D-Xyl-(1-&gt;4)-Rib-ol-P-Rib-ol-P-3-beta-D-GalNAc-(1-&gt;3)-beta-D-GlcNAc-(1-&gt;4)-(O-6-P-alpha-D-Man)]-Thr-[protein] + UDP + H(+)</text>
        <dbReference type="Rhea" id="RHEA:46860"/>
        <dbReference type="Rhea" id="RHEA-COMP:15023"/>
        <dbReference type="Rhea" id="RHEA-COMP:17482"/>
        <dbReference type="ChEBI" id="CHEBI:15378"/>
        <dbReference type="ChEBI" id="CHEBI:58052"/>
        <dbReference type="ChEBI" id="CHEBI:58223"/>
        <dbReference type="ChEBI" id="CHEBI:142405"/>
        <dbReference type="ChEBI" id="CHEBI:177336"/>
    </reaction>
</comment>
<evidence type="ECO:0000313" key="21">
    <source>
        <dbReference type="EMBL" id="GFH46264.1"/>
    </source>
</evidence>
<keyword evidence="9" id="KW-0479">Metal-binding</keyword>
<keyword evidence="14" id="KW-0325">Glycoprotein</keyword>
<keyword evidence="11" id="KW-1133">Transmembrane helix</keyword>